<dbReference type="GeneID" id="5012223"/>
<protein>
    <submittedName>
        <fullName evidence="2">Uncharacterized protein</fullName>
    </submittedName>
</protein>
<feature type="compositionally biased region" description="Basic and acidic residues" evidence="1">
    <location>
        <begin position="59"/>
        <end position="78"/>
    </location>
</feature>
<gene>
    <name evidence="2" type="ORF">GSPATT00029672001</name>
</gene>
<feature type="compositionally biased region" description="Polar residues" evidence="1">
    <location>
        <begin position="33"/>
        <end position="43"/>
    </location>
</feature>
<dbReference type="RefSeq" id="XP_001426439.1">
    <property type="nucleotide sequence ID" value="XM_001426402.1"/>
</dbReference>
<dbReference type="Proteomes" id="UP000000600">
    <property type="component" value="Unassembled WGS sequence"/>
</dbReference>
<feature type="compositionally biased region" description="Low complexity" evidence="1">
    <location>
        <begin position="44"/>
        <end position="58"/>
    </location>
</feature>
<name>A0BKH4_PARTE</name>
<feature type="region of interest" description="Disordered" evidence="1">
    <location>
        <begin position="1"/>
        <end position="107"/>
    </location>
</feature>
<dbReference type="EMBL" id="CT868000">
    <property type="protein sequence ID" value="CAK59041.1"/>
    <property type="molecule type" value="Genomic_DNA"/>
</dbReference>
<evidence type="ECO:0000313" key="2">
    <source>
        <dbReference type="EMBL" id="CAK59041.1"/>
    </source>
</evidence>
<dbReference type="OMA" id="NQECQSH"/>
<reference evidence="2 3" key="1">
    <citation type="journal article" date="2006" name="Nature">
        <title>Global trends of whole-genome duplications revealed by the ciliate Paramecium tetraurelia.</title>
        <authorList>
            <consortium name="Genoscope"/>
            <person name="Aury J.-M."/>
            <person name="Jaillon O."/>
            <person name="Duret L."/>
            <person name="Noel B."/>
            <person name="Jubin C."/>
            <person name="Porcel B.M."/>
            <person name="Segurens B."/>
            <person name="Daubin V."/>
            <person name="Anthouard V."/>
            <person name="Aiach N."/>
            <person name="Arnaiz O."/>
            <person name="Billaut A."/>
            <person name="Beisson J."/>
            <person name="Blanc I."/>
            <person name="Bouhouche K."/>
            <person name="Camara F."/>
            <person name="Duharcourt S."/>
            <person name="Guigo R."/>
            <person name="Gogendeau D."/>
            <person name="Katinka M."/>
            <person name="Keller A.-M."/>
            <person name="Kissmehl R."/>
            <person name="Klotz C."/>
            <person name="Koll F."/>
            <person name="Le Moue A."/>
            <person name="Lepere C."/>
            <person name="Malinsky S."/>
            <person name="Nowacki M."/>
            <person name="Nowak J.K."/>
            <person name="Plattner H."/>
            <person name="Poulain J."/>
            <person name="Ruiz F."/>
            <person name="Serrano V."/>
            <person name="Zagulski M."/>
            <person name="Dessen P."/>
            <person name="Betermier M."/>
            <person name="Weissenbach J."/>
            <person name="Scarpelli C."/>
            <person name="Schachter V."/>
            <person name="Sperling L."/>
            <person name="Meyer E."/>
            <person name="Cohen J."/>
            <person name="Wincker P."/>
        </authorList>
    </citation>
    <scope>NUCLEOTIDE SEQUENCE [LARGE SCALE GENOMIC DNA]</scope>
    <source>
        <strain evidence="2 3">Stock d4-2</strain>
    </source>
</reference>
<dbReference type="OrthoDB" id="10528629at2759"/>
<keyword evidence="3" id="KW-1185">Reference proteome</keyword>
<dbReference type="InParanoid" id="A0BKH4"/>
<feature type="compositionally biased region" description="Basic and acidic residues" evidence="1">
    <location>
        <begin position="88"/>
        <end position="97"/>
    </location>
</feature>
<accession>A0BKH4</accession>
<dbReference type="AlphaFoldDB" id="A0BKH4"/>
<evidence type="ECO:0000313" key="3">
    <source>
        <dbReference type="Proteomes" id="UP000000600"/>
    </source>
</evidence>
<proteinExistence type="predicted"/>
<dbReference type="KEGG" id="ptm:GSPATT00029672001"/>
<evidence type="ECO:0000256" key="1">
    <source>
        <dbReference type="SAM" id="MobiDB-lite"/>
    </source>
</evidence>
<sequence length="107" mass="12728">MRTRMKMSLNGQRGKERESSNDKNAASIIKGAIQTTDIQNETNKQCQSNYQVQNQKQQQQKETKEQQKIEEKQKEQQEQKQQQSSQEKQNKAYEITRKKIKKQIKKD</sequence>
<dbReference type="HOGENOM" id="CLU_2215043_0_0_1"/>
<feature type="compositionally biased region" description="Basic residues" evidence="1">
    <location>
        <begin position="98"/>
        <end position="107"/>
    </location>
</feature>
<organism evidence="2 3">
    <name type="scientific">Paramecium tetraurelia</name>
    <dbReference type="NCBI Taxonomy" id="5888"/>
    <lineage>
        <taxon>Eukaryota</taxon>
        <taxon>Sar</taxon>
        <taxon>Alveolata</taxon>
        <taxon>Ciliophora</taxon>
        <taxon>Intramacronucleata</taxon>
        <taxon>Oligohymenophorea</taxon>
        <taxon>Peniculida</taxon>
        <taxon>Parameciidae</taxon>
        <taxon>Paramecium</taxon>
    </lineage>
</organism>